<evidence type="ECO:0000313" key="3">
    <source>
        <dbReference type="Proteomes" id="UP001497457"/>
    </source>
</evidence>
<dbReference type="PANTHER" id="PTHR32133">
    <property type="entry name" value="OS07G0120400 PROTEIN"/>
    <property type="match status" value="1"/>
</dbReference>
<evidence type="ECO:0000313" key="2">
    <source>
        <dbReference type="EMBL" id="CAL4998628.1"/>
    </source>
</evidence>
<reference evidence="2 3" key="2">
    <citation type="submission" date="2024-10" db="EMBL/GenBank/DDBJ databases">
        <authorList>
            <person name="Ryan C."/>
        </authorList>
    </citation>
    <scope>NUCLEOTIDE SEQUENCE [LARGE SCALE GENOMIC DNA]</scope>
</reference>
<dbReference type="EMBL" id="OZ075135">
    <property type="protein sequence ID" value="CAL4998628.1"/>
    <property type="molecule type" value="Genomic_DNA"/>
</dbReference>
<dbReference type="InterPro" id="IPR056594">
    <property type="entry name" value="AT5G49610-like_b-prop"/>
</dbReference>
<dbReference type="Proteomes" id="UP001497457">
    <property type="component" value="Chromosome 25rd"/>
</dbReference>
<dbReference type="AlphaFoldDB" id="A0ABC9BCL7"/>
<dbReference type="PANTHER" id="PTHR32133:SF271">
    <property type="entry name" value="F-BOX DOMAIN-CONTAINING PROTEIN"/>
    <property type="match status" value="1"/>
</dbReference>
<dbReference type="InterPro" id="IPR001810">
    <property type="entry name" value="F-box_dom"/>
</dbReference>
<sequence length="388" mass="43247">MVRRRLPSSAAPAPAALDDDDILFEILRRLPPLPSSLPRASLVCKRWRRLVADPHFLRRFREHHRKPPILGFFSQSVDVIEFTPALDSPDSIPSSRFSLQLDDPNRCKIVDCRHGRVLFIDSERFYFVVWAPVTGERRRVGFPLSFLGKDKKWVKNGAVVCAASEQGHVHGGCHSSPFQVVLLGTGDHREGVFACVYSSETCTWGNAISVLWPQNISAICSDCASTLVGNSIFWFLLGRSFGILKFDLGRQSLAAIELPSRAVDFDAWCRNECRFLITPADGGGLSFLYLSGFSAQVWKWKASCNGGAGWMLGRNVDLNNLLSLKAGVNTRAPEIMGMAEDDNTMFLSTNVGDFVLHLESMQFKKFSVIMSDCYGINYPFRSFYSAGS</sequence>
<gene>
    <name evidence="2" type="ORF">URODEC1_LOCUS63915</name>
</gene>
<keyword evidence="3" id="KW-1185">Reference proteome</keyword>
<dbReference type="SMART" id="SM00256">
    <property type="entry name" value="FBOX"/>
    <property type="match status" value="1"/>
</dbReference>
<dbReference type="Gene3D" id="1.20.1280.50">
    <property type="match status" value="1"/>
</dbReference>
<feature type="domain" description="F-box" evidence="1">
    <location>
        <begin position="20"/>
        <end position="60"/>
    </location>
</feature>
<protein>
    <recommendedName>
        <fullName evidence="1">F-box domain-containing protein</fullName>
    </recommendedName>
</protein>
<reference evidence="3" key="1">
    <citation type="submission" date="2024-06" db="EMBL/GenBank/DDBJ databases">
        <authorList>
            <person name="Ryan C."/>
        </authorList>
    </citation>
    <scope>NUCLEOTIDE SEQUENCE [LARGE SCALE GENOMIC DNA]</scope>
</reference>
<evidence type="ECO:0000259" key="1">
    <source>
        <dbReference type="SMART" id="SM00256"/>
    </source>
</evidence>
<organism evidence="2 3">
    <name type="scientific">Urochloa decumbens</name>
    <dbReference type="NCBI Taxonomy" id="240449"/>
    <lineage>
        <taxon>Eukaryota</taxon>
        <taxon>Viridiplantae</taxon>
        <taxon>Streptophyta</taxon>
        <taxon>Embryophyta</taxon>
        <taxon>Tracheophyta</taxon>
        <taxon>Spermatophyta</taxon>
        <taxon>Magnoliopsida</taxon>
        <taxon>Liliopsida</taxon>
        <taxon>Poales</taxon>
        <taxon>Poaceae</taxon>
        <taxon>PACMAD clade</taxon>
        <taxon>Panicoideae</taxon>
        <taxon>Panicodae</taxon>
        <taxon>Paniceae</taxon>
        <taxon>Melinidinae</taxon>
        <taxon>Urochloa</taxon>
    </lineage>
</organism>
<proteinExistence type="predicted"/>
<accession>A0ABC9BCL7</accession>
<dbReference type="InterPro" id="IPR036047">
    <property type="entry name" value="F-box-like_dom_sf"/>
</dbReference>
<dbReference type="Pfam" id="PF23635">
    <property type="entry name" value="Beta-prop_AT5G49610-like"/>
    <property type="match status" value="1"/>
</dbReference>
<dbReference type="Pfam" id="PF12937">
    <property type="entry name" value="F-box-like"/>
    <property type="match status" value="1"/>
</dbReference>
<name>A0ABC9BCL7_9POAL</name>
<dbReference type="SUPFAM" id="SSF81383">
    <property type="entry name" value="F-box domain"/>
    <property type="match status" value="1"/>
</dbReference>